<proteinExistence type="predicted"/>
<reference evidence="2" key="1">
    <citation type="journal article" date="2019" name="Int. J. Syst. Evol. Microbiol.">
        <title>The Global Catalogue of Microorganisms (GCM) 10K type strain sequencing project: providing services to taxonomists for standard genome sequencing and annotation.</title>
        <authorList>
            <consortium name="The Broad Institute Genomics Platform"/>
            <consortium name="The Broad Institute Genome Sequencing Center for Infectious Disease"/>
            <person name="Wu L."/>
            <person name="Ma J."/>
        </authorList>
    </citation>
    <scope>NUCLEOTIDE SEQUENCE [LARGE SCALE GENOMIC DNA]</scope>
    <source>
        <strain evidence="2">CGMCC 4.7035</strain>
    </source>
</reference>
<dbReference type="RefSeq" id="WP_386276998.1">
    <property type="nucleotide sequence ID" value="NZ_JBHRWR010000046.1"/>
</dbReference>
<dbReference type="EMBL" id="JBHRWR010000046">
    <property type="protein sequence ID" value="MFC3578157.1"/>
    <property type="molecule type" value="Genomic_DNA"/>
</dbReference>
<evidence type="ECO:0000313" key="1">
    <source>
        <dbReference type="EMBL" id="MFC3578157.1"/>
    </source>
</evidence>
<sequence>MADEPLSDGPVEEVVGVLAGGGAGTEPGIDVVLGALAELASSLTEPVQELDGDGGVLLGSEECAGGHGCRAGLVFQPSRQVPAYVAFKIYGYGNPRPGNDRVLTVSGLQAGWFQSLTVRASVLVSGVRGVPG</sequence>
<name>A0ABV7SR46_9ACTN</name>
<accession>A0ABV7SR46</accession>
<dbReference type="Proteomes" id="UP001595701">
    <property type="component" value="Unassembled WGS sequence"/>
</dbReference>
<feature type="non-terminal residue" evidence="1">
    <location>
        <position position="132"/>
    </location>
</feature>
<comment type="caution">
    <text evidence="1">The sequence shown here is derived from an EMBL/GenBank/DDBJ whole genome shotgun (WGS) entry which is preliminary data.</text>
</comment>
<keyword evidence="2" id="KW-1185">Reference proteome</keyword>
<evidence type="ECO:0000313" key="2">
    <source>
        <dbReference type="Proteomes" id="UP001595701"/>
    </source>
</evidence>
<organism evidence="1 2">
    <name type="scientific">Streptomyces yaanensis</name>
    <dbReference type="NCBI Taxonomy" id="1142239"/>
    <lineage>
        <taxon>Bacteria</taxon>
        <taxon>Bacillati</taxon>
        <taxon>Actinomycetota</taxon>
        <taxon>Actinomycetes</taxon>
        <taxon>Kitasatosporales</taxon>
        <taxon>Streptomycetaceae</taxon>
        <taxon>Streptomyces</taxon>
    </lineage>
</organism>
<protein>
    <submittedName>
        <fullName evidence="1">Uncharacterized protein</fullName>
    </submittedName>
</protein>
<gene>
    <name evidence="1" type="ORF">ACFOZ0_33860</name>
</gene>